<dbReference type="PANTHER" id="PTHR43917">
    <property type="match status" value="1"/>
</dbReference>
<dbReference type="SFLD" id="SFLDG01153">
    <property type="entry name" value="Main.4:_Theta-like"/>
    <property type="match status" value="1"/>
</dbReference>
<evidence type="ECO:0000256" key="5">
    <source>
        <dbReference type="ARBA" id="ARBA00022490"/>
    </source>
</evidence>
<dbReference type="SUPFAM" id="SSF52833">
    <property type="entry name" value="Thioredoxin-like"/>
    <property type="match status" value="1"/>
</dbReference>
<keyword evidence="11" id="KW-1185">Reference proteome</keyword>
<dbReference type="GO" id="GO:0004364">
    <property type="term" value="F:glutathione transferase activity"/>
    <property type="evidence" value="ECO:0007669"/>
    <property type="project" value="UniProtKB-EC"/>
</dbReference>
<evidence type="ECO:0000313" key="10">
    <source>
        <dbReference type="EMBL" id="CAI8037451.1"/>
    </source>
</evidence>
<gene>
    <name evidence="10" type="ORF">GBAR_LOCUS20947</name>
</gene>
<dbReference type="PROSITE" id="PS50405">
    <property type="entry name" value="GST_CTER"/>
    <property type="match status" value="1"/>
</dbReference>
<dbReference type="InterPro" id="IPR004045">
    <property type="entry name" value="Glutathione_S-Trfase_N"/>
</dbReference>
<evidence type="ECO:0000313" key="11">
    <source>
        <dbReference type="Proteomes" id="UP001174909"/>
    </source>
</evidence>
<evidence type="ECO:0000256" key="1">
    <source>
        <dbReference type="ARBA" id="ARBA00004496"/>
    </source>
</evidence>
<dbReference type="Pfam" id="PF00043">
    <property type="entry name" value="GST_C"/>
    <property type="match status" value="1"/>
</dbReference>
<reference evidence="10" key="1">
    <citation type="submission" date="2023-03" db="EMBL/GenBank/DDBJ databases">
        <authorList>
            <person name="Steffen K."/>
            <person name="Cardenas P."/>
        </authorList>
    </citation>
    <scope>NUCLEOTIDE SEQUENCE</scope>
</reference>
<sequence length="228" mass="25918">MAGLKVFFDSFSQPSRAVLLLLHANNVKFEPRMIKIAKAENRTDEEFLRVNPHKKVPAIDDNGFTLSESSAILRYLVTKYKLPDHWYPSDVAKRARVDEYLSWHSSNLRVGAAELIFSKVFMPSLLGKEGNPERTSQLEALLGKCKKMLETYFLKDHKFICGDEISIADLQAVCELTQFWVAGSDPCEGRPTIARWMGEVQSTLGPSFDEVHKMVYMARDRGIFKGKL</sequence>
<dbReference type="InterPro" id="IPR036249">
    <property type="entry name" value="Thioredoxin-like_sf"/>
</dbReference>
<dbReference type="InterPro" id="IPR010987">
    <property type="entry name" value="Glutathione-S-Trfase_C-like"/>
</dbReference>
<evidence type="ECO:0000259" key="9">
    <source>
        <dbReference type="PROSITE" id="PS50405"/>
    </source>
</evidence>
<evidence type="ECO:0000259" key="8">
    <source>
        <dbReference type="PROSITE" id="PS50404"/>
    </source>
</evidence>
<evidence type="ECO:0000256" key="4">
    <source>
        <dbReference type="ARBA" id="ARBA00012452"/>
    </source>
</evidence>
<dbReference type="InterPro" id="IPR040077">
    <property type="entry name" value="GST_C_Theta"/>
</dbReference>
<comment type="catalytic activity">
    <reaction evidence="7">
        <text>RX + glutathione = an S-substituted glutathione + a halide anion + H(+)</text>
        <dbReference type="Rhea" id="RHEA:16437"/>
        <dbReference type="ChEBI" id="CHEBI:15378"/>
        <dbReference type="ChEBI" id="CHEBI:16042"/>
        <dbReference type="ChEBI" id="CHEBI:17792"/>
        <dbReference type="ChEBI" id="CHEBI:57925"/>
        <dbReference type="ChEBI" id="CHEBI:90779"/>
        <dbReference type="EC" id="2.5.1.18"/>
    </reaction>
</comment>
<name>A0AA35X2G4_GEOBA</name>
<dbReference type="SFLD" id="SFLDS00019">
    <property type="entry name" value="Glutathione_Transferase_(cytos"/>
    <property type="match status" value="1"/>
</dbReference>
<dbReference type="InterPro" id="IPR040079">
    <property type="entry name" value="Glutathione_S-Trfase"/>
</dbReference>
<dbReference type="Proteomes" id="UP001174909">
    <property type="component" value="Unassembled WGS sequence"/>
</dbReference>
<comment type="subunit">
    <text evidence="3">Homodimer.</text>
</comment>
<accession>A0AA35X2G4</accession>
<dbReference type="SFLD" id="SFLDG00358">
    <property type="entry name" value="Main_(cytGST)"/>
    <property type="match status" value="1"/>
</dbReference>
<comment type="subcellular location">
    <subcellularLocation>
        <location evidence="1">Cytoplasm</location>
    </subcellularLocation>
</comment>
<comment type="similarity">
    <text evidence="2">Belongs to the GST superfamily. Theta family.</text>
</comment>
<dbReference type="CDD" id="cd03183">
    <property type="entry name" value="GST_C_Theta"/>
    <property type="match status" value="1"/>
</dbReference>
<dbReference type="FunFam" id="1.20.1050.10:FF:000008">
    <property type="entry name" value="Glutathione S-transferase theta-1"/>
    <property type="match status" value="1"/>
</dbReference>
<evidence type="ECO:0000256" key="7">
    <source>
        <dbReference type="ARBA" id="ARBA00047960"/>
    </source>
</evidence>
<keyword evidence="6" id="KW-0808">Transferase</keyword>
<dbReference type="InterPro" id="IPR004046">
    <property type="entry name" value="GST_C"/>
</dbReference>
<keyword evidence="5" id="KW-0963">Cytoplasm</keyword>
<comment type="caution">
    <text evidence="10">The sequence shown here is derived from an EMBL/GenBank/DDBJ whole genome shotgun (WGS) entry which is preliminary data.</text>
</comment>
<dbReference type="GO" id="GO:0006749">
    <property type="term" value="P:glutathione metabolic process"/>
    <property type="evidence" value="ECO:0007669"/>
    <property type="project" value="TreeGrafter"/>
</dbReference>
<dbReference type="GO" id="GO:0005737">
    <property type="term" value="C:cytoplasm"/>
    <property type="evidence" value="ECO:0007669"/>
    <property type="project" value="UniProtKB-SubCell"/>
</dbReference>
<evidence type="ECO:0000256" key="3">
    <source>
        <dbReference type="ARBA" id="ARBA00011738"/>
    </source>
</evidence>
<dbReference type="AlphaFoldDB" id="A0AA35X2G4"/>
<dbReference type="InterPro" id="IPR036282">
    <property type="entry name" value="Glutathione-S-Trfase_C_sf"/>
</dbReference>
<dbReference type="EMBL" id="CASHTH010002939">
    <property type="protein sequence ID" value="CAI8037451.1"/>
    <property type="molecule type" value="Genomic_DNA"/>
</dbReference>
<dbReference type="Gene3D" id="1.20.1050.10">
    <property type="match status" value="1"/>
</dbReference>
<evidence type="ECO:0000256" key="6">
    <source>
        <dbReference type="ARBA" id="ARBA00022679"/>
    </source>
</evidence>
<dbReference type="PROSITE" id="PS50404">
    <property type="entry name" value="GST_NTER"/>
    <property type="match status" value="1"/>
</dbReference>
<feature type="domain" description="GST C-terminal" evidence="9">
    <location>
        <begin position="90"/>
        <end position="224"/>
    </location>
</feature>
<feature type="domain" description="GST N-terminal" evidence="8">
    <location>
        <begin position="2"/>
        <end position="84"/>
    </location>
</feature>
<evidence type="ECO:0000256" key="2">
    <source>
        <dbReference type="ARBA" id="ARBA00009899"/>
    </source>
</evidence>
<dbReference type="PANTHER" id="PTHR43917:SF8">
    <property type="entry name" value="GH16740P-RELATED"/>
    <property type="match status" value="1"/>
</dbReference>
<dbReference type="SUPFAM" id="SSF47616">
    <property type="entry name" value="GST C-terminal domain-like"/>
    <property type="match status" value="1"/>
</dbReference>
<dbReference type="Gene3D" id="3.40.30.10">
    <property type="entry name" value="Glutaredoxin"/>
    <property type="match status" value="1"/>
</dbReference>
<dbReference type="EC" id="2.5.1.18" evidence="4"/>
<dbReference type="InterPro" id="IPR051369">
    <property type="entry name" value="GST_Theta"/>
</dbReference>
<dbReference type="Pfam" id="PF02798">
    <property type="entry name" value="GST_N"/>
    <property type="match status" value="1"/>
</dbReference>
<protein>
    <recommendedName>
        <fullName evidence="4">glutathione transferase</fullName>
        <ecNumber evidence="4">2.5.1.18</ecNumber>
    </recommendedName>
</protein>
<organism evidence="10 11">
    <name type="scientific">Geodia barretti</name>
    <name type="common">Barrett's horny sponge</name>
    <dbReference type="NCBI Taxonomy" id="519541"/>
    <lineage>
        <taxon>Eukaryota</taxon>
        <taxon>Metazoa</taxon>
        <taxon>Porifera</taxon>
        <taxon>Demospongiae</taxon>
        <taxon>Heteroscleromorpha</taxon>
        <taxon>Tetractinellida</taxon>
        <taxon>Astrophorina</taxon>
        <taxon>Geodiidae</taxon>
        <taxon>Geodia</taxon>
    </lineage>
</organism>
<proteinExistence type="inferred from homology"/>